<protein>
    <submittedName>
        <fullName evidence="5">MarR family transcriptional regulator</fullName>
    </submittedName>
</protein>
<evidence type="ECO:0000313" key="6">
    <source>
        <dbReference type="Proteomes" id="UP000590460"/>
    </source>
</evidence>
<dbReference type="GO" id="GO:0003677">
    <property type="term" value="F:DNA binding"/>
    <property type="evidence" value="ECO:0007669"/>
    <property type="project" value="UniProtKB-KW"/>
</dbReference>
<dbReference type="PANTHER" id="PTHR35790:SF4">
    <property type="entry name" value="HTH-TYPE TRANSCRIPTIONAL REGULATOR PCHR"/>
    <property type="match status" value="1"/>
</dbReference>
<name>A0A846ZGR2_9LACO</name>
<evidence type="ECO:0000256" key="3">
    <source>
        <dbReference type="ARBA" id="ARBA00023163"/>
    </source>
</evidence>
<proteinExistence type="predicted"/>
<dbReference type="PROSITE" id="PS50995">
    <property type="entry name" value="HTH_MARR_2"/>
    <property type="match status" value="1"/>
</dbReference>
<dbReference type="InterPro" id="IPR000835">
    <property type="entry name" value="HTH_MarR-typ"/>
</dbReference>
<dbReference type="EMBL" id="JAAXPO010000004">
    <property type="protein sequence ID" value="NKZ18481.1"/>
    <property type="molecule type" value="Genomic_DNA"/>
</dbReference>
<reference evidence="5 6" key="1">
    <citation type="submission" date="2020-04" db="EMBL/GenBank/DDBJ databases">
        <title>MicrobeNet Type strains.</title>
        <authorList>
            <person name="Nicholson A.C."/>
        </authorList>
    </citation>
    <scope>NUCLEOTIDE SEQUENCE [LARGE SCALE GENOMIC DNA]</scope>
    <source>
        <strain evidence="5 6">CCUG 54536</strain>
    </source>
</reference>
<dbReference type="PROSITE" id="PS01117">
    <property type="entry name" value="HTH_MARR_1"/>
    <property type="match status" value="1"/>
</dbReference>
<keyword evidence="3" id="KW-0804">Transcription</keyword>
<evidence type="ECO:0000256" key="2">
    <source>
        <dbReference type="ARBA" id="ARBA00023125"/>
    </source>
</evidence>
<organism evidence="5 6">
    <name type="scientific">Leuconostoc holzapfelii</name>
    <dbReference type="NCBI Taxonomy" id="434464"/>
    <lineage>
        <taxon>Bacteria</taxon>
        <taxon>Bacillati</taxon>
        <taxon>Bacillota</taxon>
        <taxon>Bacilli</taxon>
        <taxon>Lactobacillales</taxon>
        <taxon>Lactobacillaceae</taxon>
        <taxon>Leuconostoc</taxon>
    </lineage>
</organism>
<dbReference type="InterPro" id="IPR011991">
    <property type="entry name" value="ArsR-like_HTH"/>
</dbReference>
<dbReference type="RefSeq" id="WP_168676698.1">
    <property type="nucleotide sequence ID" value="NZ_BPKV01000005.1"/>
</dbReference>
<evidence type="ECO:0000313" key="5">
    <source>
        <dbReference type="EMBL" id="NKZ18481.1"/>
    </source>
</evidence>
<dbReference type="SUPFAM" id="SSF46785">
    <property type="entry name" value="Winged helix' DNA-binding domain"/>
    <property type="match status" value="1"/>
</dbReference>
<dbReference type="AlphaFoldDB" id="A0A846ZGR2"/>
<evidence type="ECO:0000256" key="1">
    <source>
        <dbReference type="ARBA" id="ARBA00023015"/>
    </source>
</evidence>
<accession>A0A846ZGR2</accession>
<dbReference type="InterPro" id="IPR036390">
    <property type="entry name" value="WH_DNA-bd_sf"/>
</dbReference>
<gene>
    <name evidence="5" type="ORF">HF966_04760</name>
</gene>
<dbReference type="Gene3D" id="1.10.10.10">
    <property type="entry name" value="Winged helix-like DNA-binding domain superfamily/Winged helix DNA-binding domain"/>
    <property type="match status" value="1"/>
</dbReference>
<keyword evidence="2" id="KW-0238">DNA-binding</keyword>
<dbReference type="SMART" id="SM00347">
    <property type="entry name" value="HTH_MARR"/>
    <property type="match status" value="1"/>
</dbReference>
<dbReference type="InterPro" id="IPR052067">
    <property type="entry name" value="Metal_resp_HTH_trans_reg"/>
</dbReference>
<dbReference type="Pfam" id="PF01047">
    <property type="entry name" value="MarR"/>
    <property type="match status" value="1"/>
</dbReference>
<dbReference type="CDD" id="cd00090">
    <property type="entry name" value="HTH_ARSR"/>
    <property type="match status" value="1"/>
</dbReference>
<sequence>MSESNTIINELNTFVQTYAARSEFIRTTTAQKINATQAHLLMLLQEENATNATLADRMNLSKPAITKAVKNLVAHGYVLSSPDASDKRSVNYALTPAGIKLARQHEQSHQALHQAIDATIATFTDEQQVTIIHFLKQINQLEDTPS</sequence>
<evidence type="ECO:0000259" key="4">
    <source>
        <dbReference type="PROSITE" id="PS50995"/>
    </source>
</evidence>
<keyword evidence="1" id="KW-0805">Transcription regulation</keyword>
<dbReference type="PANTHER" id="PTHR35790">
    <property type="entry name" value="HTH-TYPE TRANSCRIPTIONAL REGULATOR PCHR"/>
    <property type="match status" value="1"/>
</dbReference>
<comment type="caution">
    <text evidence="5">The sequence shown here is derived from an EMBL/GenBank/DDBJ whole genome shotgun (WGS) entry which is preliminary data.</text>
</comment>
<feature type="domain" description="HTH marR-type" evidence="4">
    <location>
        <begin position="4"/>
        <end position="140"/>
    </location>
</feature>
<dbReference type="Proteomes" id="UP000590460">
    <property type="component" value="Unassembled WGS sequence"/>
</dbReference>
<dbReference type="InterPro" id="IPR036388">
    <property type="entry name" value="WH-like_DNA-bd_sf"/>
</dbReference>
<dbReference type="InterPro" id="IPR023187">
    <property type="entry name" value="Tscrpt_reg_MarR-type_CS"/>
</dbReference>
<dbReference type="GO" id="GO:0003700">
    <property type="term" value="F:DNA-binding transcription factor activity"/>
    <property type="evidence" value="ECO:0007669"/>
    <property type="project" value="InterPro"/>
</dbReference>